<reference evidence="1 2" key="1">
    <citation type="submission" date="2023-05" db="EMBL/GenBank/DDBJ databases">
        <title>[ruminococcus] sp. nov., isolated from a pig farm feces dump.</title>
        <authorList>
            <person name="Chang Y.-H."/>
        </authorList>
    </citation>
    <scope>NUCLEOTIDE SEQUENCE [LARGE SCALE GENOMIC DNA]</scope>
    <source>
        <strain evidence="1 2">YH-rum2234</strain>
    </source>
</reference>
<dbReference type="Proteomes" id="UP001300383">
    <property type="component" value="Unassembled WGS sequence"/>
</dbReference>
<dbReference type="AlphaFoldDB" id="A0AAP4BCX7"/>
<evidence type="ECO:0000313" key="2">
    <source>
        <dbReference type="Proteomes" id="UP001300383"/>
    </source>
</evidence>
<accession>A0AAP4BCX7</accession>
<sequence length="144" mass="16676">MTIRVSSLVTAHEIINTISTTKFLIAELAVADYNFHRWTSKPTEYYSVNSKPTCKPPELHTIMKKCNGTGMVLKICETKNNVWKRHILSIQNSIDNHIKTTRIKPNFASLSRKWTENSHKIKKVPTASLLACWHFLIFEMNFTR</sequence>
<organism evidence="1 2">
    <name type="scientific">Fusibacillus kribbianus</name>
    <dbReference type="NCBI Taxonomy" id="3044208"/>
    <lineage>
        <taxon>Bacteria</taxon>
        <taxon>Bacillati</taxon>
        <taxon>Bacillota</taxon>
        <taxon>Clostridia</taxon>
        <taxon>Lachnospirales</taxon>
        <taxon>Lachnospiraceae</taxon>
        <taxon>Fusibacillus</taxon>
    </lineage>
</organism>
<protein>
    <submittedName>
        <fullName evidence="1">Uncharacterized protein</fullName>
    </submittedName>
</protein>
<dbReference type="EMBL" id="JASGBQ010000007">
    <property type="protein sequence ID" value="MDI9242014.1"/>
    <property type="molecule type" value="Genomic_DNA"/>
</dbReference>
<comment type="caution">
    <text evidence="1">The sequence shown here is derived from an EMBL/GenBank/DDBJ whole genome shotgun (WGS) entry which is preliminary data.</text>
</comment>
<name>A0AAP4BCX7_9FIRM</name>
<gene>
    <name evidence="1" type="ORF">QJ036_05900</name>
</gene>
<proteinExistence type="predicted"/>
<keyword evidence="2" id="KW-1185">Reference proteome</keyword>
<evidence type="ECO:0000313" key="1">
    <source>
        <dbReference type="EMBL" id="MDI9242014.1"/>
    </source>
</evidence>